<feature type="transmembrane region" description="Helical" evidence="12">
    <location>
        <begin position="225"/>
        <end position="249"/>
    </location>
</feature>
<evidence type="ECO:0000256" key="10">
    <source>
        <dbReference type="ARBA" id="ARBA00023306"/>
    </source>
</evidence>
<keyword evidence="4 12" id="KW-0808">Transferase</keyword>
<dbReference type="Proteomes" id="UP000008633">
    <property type="component" value="Chromosome"/>
</dbReference>
<evidence type="ECO:0000256" key="1">
    <source>
        <dbReference type="ARBA" id="ARBA00004141"/>
    </source>
</evidence>
<keyword evidence="11 12" id="KW-0961">Cell wall biogenesis/degradation</keyword>
<feature type="transmembrane region" description="Helical" evidence="12">
    <location>
        <begin position="167"/>
        <end position="186"/>
    </location>
</feature>
<evidence type="ECO:0000256" key="11">
    <source>
        <dbReference type="ARBA" id="ARBA00023316"/>
    </source>
</evidence>
<comment type="cofactor">
    <cofactor evidence="12 14">
        <name>Mg(2+)</name>
        <dbReference type="ChEBI" id="CHEBI:18420"/>
    </cofactor>
</comment>
<protein>
    <recommendedName>
        <fullName evidence="12 13">Phospho-N-acetylmuramoyl-pentapeptide-transferase</fullName>
        <ecNumber evidence="12 13">2.7.8.13</ecNumber>
    </recommendedName>
    <alternativeName>
        <fullName evidence="12">UDP-MurNAc-pentapeptide phosphotransferase</fullName>
    </alternativeName>
</protein>
<feature type="transmembrane region" description="Helical" evidence="12">
    <location>
        <begin position="129"/>
        <end position="147"/>
    </location>
</feature>
<sequence>MFYYLHEALGIHLFYYISVRAGLAFFIAFCLTLFLMPRYIAWAKARKANQPINKYVPAHEEKQHTPTMGGAIFVFSTVIASLLTAKLNNWYVIGGLLTLVGFAAVGFKDDLGKVLSGDNLQGLTARGKMALLILVSLLVSSLLVFVAHFPTTFYVPFIKTPLFDMGYFAILFWTLVIIATSNAVNLTDGLDGLATVPTVIALGTLGIIVYLTGHAIFSKYLLLPYIPGVGEITIVAAALAGGLLGFLWYNCYPAEVFMGDTGSLSIGAFLAYMAILGKSEVLLILIGIVFVIETVSVILQVGSWKLRQKRVFLMAPIHHHFEMKKWAENKIIVRFWMVAFLANLLALITLKIR</sequence>
<dbReference type="InterPro" id="IPR018480">
    <property type="entry name" value="PNAcMuramoyl-5peptid_Trfase_CS"/>
</dbReference>
<dbReference type="PROSITE" id="PS01347">
    <property type="entry name" value="MRAY_1"/>
    <property type="match status" value="1"/>
</dbReference>
<dbReference type="InterPro" id="IPR003524">
    <property type="entry name" value="PNAcMuramoyl-5peptid_Trfase"/>
</dbReference>
<dbReference type="PANTHER" id="PTHR22926:SF5">
    <property type="entry name" value="PHOSPHO-N-ACETYLMURAMOYL-PENTAPEPTIDE-TRANSFERASE HOMOLOG"/>
    <property type="match status" value="1"/>
</dbReference>
<dbReference type="NCBIfam" id="TIGR00445">
    <property type="entry name" value="mraY"/>
    <property type="match status" value="1"/>
</dbReference>
<feature type="transmembrane region" description="Helical" evidence="12">
    <location>
        <begin position="256"/>
        <end position="275"/>
    </location>
</feature>
<reference evidence="16" key="2">
    <citation type="submission" date="2011-01" db="EMBL/GenBank/DDBJ databases">
        <title>The complete genome of Nitratifractor salsuginis DSM 16511.</title>
        <authorList>
            <consortium name="US DOE Joint Genome Institute (JGI-PGF)"/>
            <person name="Lucas S."/>
            <person name="Copeland A."/>
            <person name="Lapidus A."/>
            <person name="Bruce D."/>
            <person name="Goodwin L."/>
            <person name="Pitluck S."/>
            <person name="Kyrpides N."/>
            <person name="Mavromatis K."/>
            <person name="Ivanova N."/>
            <person name="Mikhailova N."/>
            <person name="Zeytun A."/>
            <person name="Detter J.C."/>
            <person name="Tapia R."/>
            <person name="Han C."/>
            <person name="Land M."/>
            <person name="Hauser L."/>
            <person name="Markowitz V."/>
            <person name="Cheng J.-F."/>
            <person name="Hugenholtz P."/>
            <person name="Woyke T."/>
            <person name="Wu D."/>
            <person name="Tindall B."/>
            <person name="Schuetze A."/>
            <person name="Brambilla E."/>
            <person name="Klenk H.-P."/>
            <person name="Eisen J.A."/>
        </authorList>
    </citation>
    <scope>NUCLEOTIDE SEQUENCE [LARGE SCALE GENOMIC DNA]</scope>
    <source>
        <strain evidence="16">DSM 16511 / JCM 12458 / E9I37-1</strain>
    </source>
</reference>
<evidence type="ECO:0000256" key="6">
    <source>
        <dbReference type="ARBA" id="ARBA00022960"/>
    </source>
</evidence>
<proteinExistence type="inferred from homology"/>
<dbReference type="OrthoDB" id="9805475at2"/>
<keyword evidence="16" id="KW-1185">Reference proteome</keyword>
<evidence type="ECO:0000313" key="15">
    <source>
        <dbReference type="EMBL" id="ADV45757.1"/>
    </source>
</evidence>
<comment type="pathway">
    <text evidence="12">Cell wall biogenesis; peptidoglycan biosynthesis.</text>
</comment>
<evidence type="ECO:0000256" key="7">
    <source>
        <dbReference type="ARBA" id="ARBA00022984"/>
    </source>
</evidence>
<dbReference type="HOGENOM" id="CLU_023982_0_0_7"/>
<dbReference type="GO" id="GO:0005886">
    <property type="term" value="C:plasma membrane"/>
    <property type="evidence" value="ECO:0007669"/>
    <property type="project" value="UniProtKB-SubCell"/>
</dbReference>
<dbReference type="Pfam" id="PF00953">
    <property type="entry name" value="Glycos_transf_4"/>
    <property type="match status" value="1"/>
</dbReference>
<organism evidence="15 16">
    <name type="scientific">Nitratifractor salsuginis (strain DSM 16511 / JCM 12458 / E9I37-1)</name>
    <dbReference type="NCBI Taxonomy" id="749222"/>
    <lineage>
        <taxon>Bacteria</taxon>
        <taxon>Pseudomonadati</taxon>
        <taxon>Campylobacterota</taxon>
        <taxon>Epsilonproteobacteria</taxon>
        <taxon>Campylobacterales</taxon>
        <taxon>Sulfurovaceae</taxon>
        <taxon>Nitratifractor</taxon>
    </lineage>
</organism>
<keyword evidence="5 12" id="KW-0812">Transmembrane</keyword>
<dbReference type="GO" id="GO:0051301">
    <property type="term" value="P:cell division"/>
    <property type="evidence" value="ECO:0007669"/>
    <property type="project" value="UniProtKB-KW"/>
</dbReference>
<evidence type="ECO:0000256" key="9">
    <source>
        <dbReference type="ARBA" id="ARBA00023136"/>
    </source>
</evidence>
<dbReference type="GO" id="GO:0051992">
    <property type="term" value="F:UDP-N-acetylmuramoyl-L-alanyl-D-glutamyl-meso-2,6-diaminopimelyl-D-alanyl-D-alanine:undecaprenyl-phosphate transferase activity"/>
    <property type="evidence" value="ECO:0007669"/>
    <property type="project" value="RHEA"/>
</dbReference>
<dbReference type="RefSeq" id="WP_013553453.1">
    <property type="nucleotide sequence ID" value="NC_014935.1"/>
</dbReference>
<comment type="function">
    <text evidence="12">Catalyzes the initial step of the lipid cycle reactions in the biosynthesis of the cell wall peptidoglycan: transfers peptidoglycan precursor phospho-MurNAc-pentapeptide from UDP-MurNAc-pentapeptide onto the lipid carrier undecaprenyl phosphate, yielding undecaprenyl-pyrophosphoryl-MurNAc-pentapeptide, known as lipid I.</text>
</comment>
<comment type="subcellular location">
    <subcellularLocation>
        <location evidence="12">Cell inner membrane</location>
        <topology evidence="12">Multi-pass membrane protein</topology>
    </subcellularLocation>
    <subcellularLocation>
        <location evidence="1">Membrane</location>
        <topology evidence="1">Multi-pass membrane protein</topology>
    </subcellularLocation>
</comment>
<dbReference type="GO" id="GO:0046872">
    <property type="term" value="F:metal ion binding"/>
    <property type="evidence" value="ECO:0007669"/>
    <property type="project" value="UniProtKB-KW"/>
</dbReference>
<evidence type="ECO:0000313" key="16">
    <source>
        <dbReference type="Proteomes" id="UP000008633"/>
    </source>
</evidence>
<dbReference type="eggNOG" id="COG0472">
    <property type="taxonomic scope" value="Bacteria"/>
</dbReference>
<keyword evidence="3 12" id="KW-0132">Cell division</keyword>
<dbReference type="HAMAP" id="MF_00038">
    <property type="entry name" value="MraY"/>
    <property type="match status" value="1"/>
</dbReference>
<feature type="binding site" evidence="14">
    <location>
        <position position="260"/>
    </location>
    <ligand>
        <name>Mg(2+)</name>
        <dbReference type="ChEBI" id="CHEBI:18420"/>
    </ligand>
</feature>
<reference evidence="15 16" key="1">
    <citation type="journal article" date="2011" name="Stand. Genomic Sci.">
        <title>Complete genome sequence of Nitratifractor salsuginis type strain (E9I37-1).</title>
        <authorList>
            <person name="Anderson I."/>
            <person name="Sikorski J."/>
            <person name="Zeytun A."/>
            <person name="Nolan M."/>
            <person name="Lapidus A."/>
            <person name="Lucas S."/>
            <person name="Hammon N."/>
            <person name="Deshpande S."/>
            <person name="Cheng J.F."/>
            <person name="Tapia R."/>
            <person name="Han C."/>
            <person name="Goodwin L."/>
            <person name="Pitluck S."/>
            <person name="Liolios K."/>
            <person name="Pagani I."/>
            <person name="Ivanova N."/>
            <person name="Huntemann M."/>
            <person name="Mavromatis K."/>
            <person name="Ovchinikova G."/>
            <person name="Pati A."/>
            <person name="Chen A."/>
            <person name="Palaniappan K."/>
            <person name="Land M."/>
            <person name="Hauser L."/>
            <person name="Brambilla E.M."/>
            <person name="Ngatchou-Djao O.D."/>
            <person name="Rohde M."/>
            <person name="Tindall B.J."/>
            <person name="Goker M."/>
            <person name="Detter J.C."/>
            <person name="Woyke T."/>
            <person name="Bristow J."/>
            <person name="Eisen J.A."/>
            <person name="Markowitz V."/>
            <person name="Hugenholtz P."/>
            <person name="Klenk H.P."/>
            <person name="Kyrpides N.C."/>
        </authorList>
    </citation>
    <scope>NUCLEOTIDE SEQUENCE [LARGE SCALE GENOMIC DNA]</scope>
    <source>
        <strain evidence="16">DSM 16511 / JCM 12458 / E9I37-1</strain>
    </source>
</reference>
<dbReference type="KEGG" id="nsa:Nitsa_0487"/>
<feature type="transmembrane region" description="Helical" evidence="12">
    <location>
        <begin position="90"/>
        <end position="108"/>
    </location>
</feature>
<feature type="binding site" evidence="14">
    <location>
        <position position="185"/>
    </location>
    <ligand>
        <name>Mg(2+)</name>
        <dbReference type="ChEBI" id="CHEBI:18420"/>
    </ligand>
</feature>
<dbReference type="UniPathway" id="UPA00219"/>
<evidence type="ECO:0000256" key="3">
    <source>
        <dbReference type="ARBA" id="ARBA00022618"/>
    </source>
</evidence>
<evidence type="ECO:0000256" key="2">
    <source>
        <dbReference type="ARBA" id="ARBA00005583"/>
    </source>
</evidence>
<dbReference type="GO" id="GO:0008360">
    <property type="term" value="P:regulation of cell shape"/>
    <property type="evidence" value="ECO:0007669"/>
    <property type="project" value="UniProtKB-KW"/>
</dbReference>
<accession>E6X0N7</accession>
<evidence type="ECO:0000256" key="12">
    <source>
        <dbReference type="HAMAP-Rule" id="MF_00038"/>
    </source>
</evidence>
<dbReference type="EMBL" id="CP002452">
    <property type="protein sequence ID" value="ADV45757.1"/>
    <property type="molecule type" value="Genomic_DNA"/>
</dbReference>
<keyword evidence="9 12" id="KW-0472">Membrane</keyword>
<dbReference type="GO" id="GO:0008963">
    <property type="term" value="F:phospho-N-acetylmuramoyl-pentapeptide-transferase activity"/>
    <property type="evidence" value="ECO:0007669"/>
    <property type="project" value="UniProtKB-UniRule"/>
</dbReference>
<dbReference type="InterPro" id="IPR000715">
    <property type="entry name" value="Glycosyl_transferase_4"/>
</dbReference>
<evidence type="ECO:0000256" key="14">
    <source>
        <dbReference type="PIRSR" id="PIRSR600715-1"/>
    </source>
</evidence>
<keyword evidence="7 12" id="KW-0573">Peptidoglycan synthesis</keyword>
<keyword evidence="12 14" id="KW-0479">Metal-binding</keyword>
<evidence type="ECO:0000256" key="13">
    <source>
        <dbReference type="NCBIfam" id="TIGR00445"/>
    </source>
</evidence>
<evidence type="ECO:0000256" key="8">
    <source>
        <dbReference type="ARBA" id="ARBA00022989"/>
    </source>
</evidence>
<dbReference type="GO" id="GO:0009252">
    <property type="term" value="P:peptidoglycan biosynthetic process"/>
    <property type="evidence" value="ECO:0007669"/>
    <property type="project" value="UniProtKB-UniRule"/>
</dbReference>
<feature type="transmembrane region" description="Helical" evidence="12">
    <location>
        <begin position="193"/>
        <end position="213"/>
    </location>
</feature>
<feature type="transmembrane region" description="Helical" evidence="12">
    <location>
        <begin position="67"/>
        <end position="84"/>
    </location>
</feature>
<feature type="transmembrane region" description="Helical" evidence="12">
    <location>
        <begin position="331"/>
        <end position="350"/>
    </location>
</feature>
<dbReference type="STRING" id="749222.Nitsa_0487"/>
<dbReference type="PROSITE" id="PS01348">
    <property type="entry name" value="MRAY_2"/>
    <property type="match status" value="1"/>
</dbReference>
<dbReference type="CDD" id="cd06852">
    <property type="entry name" value="GT_MraY"/>
    <property type="match status" value="1"/>
</dbReference>
<name>E6X0N7_NITSE</name>
<keyword evidence="12 14" id="KW-0460">Magnesium</keyword>
<dbReference type="EC" id="2.7.8.13" evidence="12 13"/>
<dbReference type="AlphaFoldDB" id="E6X0N7"/>
<dbReference type="PANTHER" id="PTHR22926">
    <property type="entry name" value="PHOSPHO-N-ACETYLMURAMOYL-PENTAPEPTIDE-TRANSFERASE"/>
    <property type="match status" value="1"/>
</dbReference>
<feature type="transmembrane region" description="Helical" evidence="12">
    <location>
        <begin position="281"/>
        <end position="304"/>
    </location>
</feature>
<keyword evidence="8 12" id="KW-1133">Transmembrane helix</keyword>
<feature type="transmembrane region" description="Helical" evidence="12">
    <location>
        <begin position="13"/>
        <end position="36"/>
    </location>
</feature>
<gene>
    <name evidence="12" type="primary">mraY</name>
    <name evidence="15" type="ordered locus">Nitsa_0487</name>
</gene>
<comment type="catalytic activity">
    <reaction evidence="12">
        <text>UDP-N-acetyl-alpha-D-muramoyl-L-alanyl-gamma-D-glutamyl-meso-2,6-diaminopimeloyl-D-alanyl-D-alanine + di-trans,octa-cis-undecaprenyl phosphate = di-trans,octa-cis-undecaprenyl diphospho-N-acetyl-alpha-D-muramoyl-L-alanyl-D-glutamyl-meso-2,6-diaminopimeloyl-D-alanyl-D-alanine + UMP</text>
        <dbReference type="Rhea" id="RHEA:28386"/>
        <dbReference type="ChEBI" id="CHEBI:57865"/>
        <dbReference type="ChEBI" id="CHEBI:60392"/>
        <dbReference type="ChEBI" id="CHEBI:61386"/>
        <dbReference type="ChEBI" id="CHEBI:61387"/>
        <dbReference type="EC" id="2.7.8.13"/>
    </reaction>
</comment>
<keyword evidence="6 12" id="KW-0133">Cell shape</keyword>
<evidence type="ECO:0000256" key="5">
    <source>
        <dbReference type="ARBA" id="ARBA00022692"/>
    </source>
</evidence>
<evidence type="ECO:0000256" key="4">
    <source>
        <dbReference type="ARBA" id="ARBA00022679"/>
    </source>
</evidence>
<comment type="similarity">
    <text evidence="2 12">Belongs to the glycosyltransferase 4 family. MraY subfamily.</text>
</comment>
<keyword evidence="12" id="KW-1003">Cell membrane</keyword>
<keyword evidence="10 12" id="KW-0131">Cell cycle</keyword>
<keyword evidence="12" id="KW-0997">Cell inner membrane</keyword>
<dbReference type="GO" id="GO:0071555">
    <property type="term" value="P:cell wall organization"/>
    <property type="evidence" value="ECO:0007669"/>
    <property type="project" value="UniProtKB-KW"/>
</dbReference>